<dbReference type="Proteomes" id="UP001586593">
    <property type="component" value="Unassembled WGS sequence"/>
</dbReference>
<dbReference type="EMBL" id="JAZHXJ010000052">
    <property type="protein sequence ID" value="KAL1878554.1"/>
    <property type="molecule type" value="Genomic_DNA"/>
</dbReference>
<name>A0ABR3XSL5_9PEZI</name>
<comment type="caution">
    <text evidence="2">The sequence shown here is derived from an EMBL/GenBank/DDBJ whole genome shotgun (WGS) entry which is preliminary data.</text>
</comment>
<evidence type="ECO:0000313" key="3">
    <source>
        <dbReference type="Proteomes" id="UP001586593"/>
    </source>
</evidence>
<feature type="region of interest" description="Disordered" evidence="1">
    <location>
        <begin position="232"/>
        <end position="297"/>
    </location>
</feature>
<feature type="compositionally biased region" description="Basic residues" evidence="1">
    <location>
        <begin position="276"/>
        <end position="287"/>
    </location>
</feature>
<evidence type="ECO:0000313" key="2">
    <source>
        <dbReference type="EMBL" id="KAL1878554.1"/>
    </source>
</evidence>
<keyword evidence="3" id="KW-1185">Reference proteome</keyword>
<feature type="compositionally biased region" description="Basic residues" evidence="1">
    <location>
        <begin position="144"/>
        <end position="153"/>
    </location>
</feature>
<feature type="compositionally biased region" description="Basic and acidic residues" evidence="1">
    <location>
        <begin position="236"/>
        <end position="254"/>
    </location>
</feature>
<feature type="region of interest" description="Disordered" evidence="1">
    <location>
        <begin position="40"/>
        <end position="95"/>
    </location>
</feature>
<feature type="compositionally biased region" description="Low complexity" evidence="1">
    <location>
        <begin position="112"/>
        <end position="121"/>
    </location>
</feature>
<accession>A0ABR3XSL5</accession>
<proteinExistence type="predicted"/>
<reference evidence="2 3" key="1">
    <citation type="journal article" date="2024" name="Commun. Biol.">
        <title>Comparative genomic analysis of thermophilic fungi reveals convergent evolutionary adaptations and gene losses.</title>
        <authorList>
            <person name="Steindorff A.S."/>
            <person name="Aguilar-Pontes M.V."/>
            <person name="Robinson A.J."/>
            <person name="Andreopoulos B."/>
            <person name="LaButti K."/>
            <person name="Kuo A."/>
            <person name="Mondo S."/>
            <person name="Riley R."/>
            <person name="Otillar R."/>
            <person name="Haridas S."/>
            <person name="Lipzen A."/>
            <person name="Grimwood J."/>
            <person name="Schmutz J."/>
            <person name="Clum A."/>
            <person name="Reid I.D."/>
            <person name="Moisan M.C."/>
            <person name="Butler G."/>
            <person name="Nguyen T.T.M."/>
            <person name="Dewar K."/>
            <person name="Conant G."/>
            <person name="Drula E."/>
            <person name="Henrissat B."/>
            <person name="Hansel C."/>
            <person name="Singer S."/>
            <person name="Hutchinson M.I."/>
            <person name="de Vries R.P."/>
            <person name="Natvig D.O."/>
            <person name="Powell A.J."/>
            <person name="Tsang A."/>
            <person name="Grigoriev I.V."/>
        </authorList>
    </citation>
    <scope>NUCLEOTIDE SEQUENCE [LARGE SCALE GENOMIC DNA]</scope>
    <source>
        <strain evidence="2 3">ATCC 24622</strain>
    </source>
</reference>
<protein>
    <submittedName>
        <fullName evidence="2">Uncharacterized protein</fullName>
    </submittedName>
</protein>
<sequence length="297" mass="31781">MALSSEASERVKLPLASNMDQLLNRISLGLAKHERVLKILERSRPARPPGQSQETSSRSSAGFSSLSSAVEPTSRPAGRSTAIERRRISHDTLTGSSATRLTAAVSAGSEDPALALLPPNAGLGWSDPASSTSSTTRREDGILRHRLLGRRGRIPPDLEHYGAGGRGAKRSTDIGASESEEDEGRSALGRAKRRRTASSILPAPALVHDQHEETHDHGTVVGVAPVVPANMVVHTPSDDGMPKRADGDREKDSAGGRTNGEEGSFVTPVNEESAPRRKRKKRKKKMLGQHANVCRDE</sequence>
<feature type="compositionally biased region" description="Low complexity" evidence="1">
    <location>
        <begin position="56"/>
        <end position="68"/>
    </location>
</feature>
<feature type="region of interest" description="Disordered" evidence="1">
    <location>
        <begin position="112"/>
        <end position="202"/>
    </location>
</feature>
<gene>
    <name evidence="2" type="ORF">VTK73DRAFT_7819</name>
</gene>
<organism evidence="2 3">
    <name type="scientific">Phialemonium thermophilum</name>
    <dbReference type="NCBI Taxonomy" id="223376"/>
    <lineage>
        <taxon>Eukaryota</taxon>
        <taxon>Fungi</taxon>
        <taxon>Dikarya</taxon>
        <taxon>Ascomycota</taxon>
        <taxon>Pezizomycotina</taxon>
        <taxon>Sordariomycetes</taxon>
        <taxon>Sordariomycetidae</taxon>
        <taxon>Cephalothecales</taxon>
        <taxon>Cephalothecaceae</taxon>
        <taxon>Phialemonium</taxon>
    </lineage>
</organism>
<evidence type="ECO:0000256" key="1">
    <source>
        <dbReference type="SAM" id="MobiDB-lite"/>
    </source>
</evidence>